<dbReference type="RefSeq" id="WP_157590080.1">
    <property type="nucleotide sequence ID" value="NZ_WPIN01000021.1"/>
</dbReference>
<dbReference type="Proteomes" id="UP000436006">
    <property type="component" value="Unassembled WGS sequence"/>
</dbReference>
<protein>
    <recommendedName>
        <fullName evidence="2">AntA/AntB antirepressor domain-containing protein</fullName>
    </recommendedName>
</protein>
<reference evidence="3 4" key="1">
    <citation type="submission" date="2019-12" db="EMBL/GenBank/DDBJ databases">
        <title>Spirosoma sp. HMF4905 genome sequencing and assembly.</title>
        <authorList>
            <person name="Kang H."/>
            <person name="Cha I."/>
            <person name="Kim H."/>
            <person name="Joh K."/>
        </authorList>
    </citation>
    <scope>NUCLEOTIDE SEQUENCE [LARGE SCALE GENOMIC DNA]</scope>
    <source>
        <strain evidence="3 4">HMF4905</strain>
    </source>
</reference>
<sequence>MNELIQLTTNEQGSAVVASARELYEFLGFDGSQWSRWSKKNIINNPYAKEGEDWEQIELDIKSKTSEGGRPTVDYAISVDFAKRLSMLARTEKGEEARRYFLECERKVQKQPFSLSVEQVLLQQAHLLVEQGNMIAQLRADVESIRGTVRLPKPSAPPHLKRTPQLNSPSPKRPASDLRQAVKHRVNEYCGYHGAEQGDTYNYLYRRLNEVWSINVYRLIRLNGESLLDAIERYGHLDKMYGLIMAELKYVEE</sequence>
<dbReference type="AlphaFoldDB" id="A0A7K1SN98"/>
<name>A0A7K1SN98_9BACT</name>
<evidence type="ECO:0000259" key="2">
    <source>
        <dbReference type="Pfam" id="PF08346"/>
    </source>
</evidence>
<proteinExistence type="predicted"/>
<accession>A0A7K1SN98</accession>
<dbReference type="InterPro" id="IPR013557">
    <property type="entry name" value="AntA/B_antirep"/>
</dbReference>
<organism evidence="3 4">
    <name type="scientific">Spirosoma arboris</name>
    <dbReference type="NCBI Taxonomy" id="2682092"/>
    <lineage>
        <taxon>Bacteria</taxon>
        <taxon>Pseudomonadati</taxon>
        <taxon>Bacteroidota</taxon>
        <taxon>Cytophagia</taxon>
        <taxon>Cytophagales</taxon>
        <taxon>Cytophagaceae</taxon>
        <taxon>Spirosoma</taxon>
    </lineage>
</organism>
<evidence type="ECO:0000313" key="3">
    <source>
        <dbReference type="EMBL" id="MVM35274.1"/>
    </source>
</evidence>
<comment type="caution">
    <text evidence="3">The sequence shown here is derived from an EMBL/GenBank/DDBJ whole genome shotgun (WGS) entry which is preliminary data.</text>
</comment>
<evidence type="ECO:0000256" key="1">
    <source>
        <dbReference type="SAM" id="MobiDB-lite"/>
    </source>
</evidence>
<keyword evidence="4" id="KW-1185">Reference proteome</keyword>
<feature type="region of interest" description="Disordered" evidence="1">
    <location>
        <begin position="149"/>
        <end position="178"/>
    </location>
</feature>
<dbReference type="Pfam" id="PF08346">
    <property type="entry name" value="AntA"/>
    <property type="match status" value="1"/>
</dbReference>
<feature type="domain" description="AntA/AntB antirepressor" evidence="2">
    <location>
        <begin position="19"/>
        <end position="91"/>
    </location>
</feature>
<gene>
    <name evidence="3" type="ORF">GO755_34955</name>
</gene>
<evidence type="ECO:0000313" key="4">
    <source>
        <dbReference type="Proteomes" id="UP000436006"/>
    </source>
</evidence>
<dbReference type="EMBL" id="WPIN01000021">
    <property type="protein sequence ID" value="MVM35274.1"/>
    <property type="molecule type" value="Genomic_DNA"/>
</dbReference>